<reference evidence="4" key="1">
    <citation type="submission" date="2021-06" db="EMBL/GenBank/DDBJ databases">
        <authorList>
            <person name="Hodson N. C."/>
            <person name="Mongue J. A."/>
            <person name="Jaron S. K."/>
        </authorList>
    </citation>
    <scope>NUCLEOTIDE SEQUENCE</scope>
</reference>
<dbReference type="OrthoDB" id="6581217at2759"/>
<evidence type="ECO:0000256" key="2">
    <source>
        <dbReference type="ARBA" id="ARBA00022723"/>
    </source>
</evidence>
<feature type="domain" description="DDE Tnp4" evidence="3">
    <location>
        <begin position="2"/>
        <end position="95"/>
    </location>
</feature>
<evidence type="ECO:0000313" key="4">
    <source>
        <dbReference type="EMBL" id="CAG7719680.1"/>
    </source>
</evidence>
<accession>A0A8J2JGA4</accession>
<dbReference type="InterPro" id="IPR027806">
    <property type="entry name" value="HARBI1_dom"/>
</dbReference>
<comment type="cofactor">
    <cofactor evidence="1">
        <name>a divalent metal cation</name>
        <dbReference type="ChEBI" id="CHEBI:60240"/>
    </cofactor>
</comment>
<evidence type="ECO:0000256" key="1">
    <source>
        <dbReference type="ARBA" id="ARBA00001968"/>
    </source>
</evidence>
<evidence type="ECO:0000313" key="5">
    <source>
        <dbReference type="Proteomes" id="UP000708208"/>
    </source>
</evidence>
<gene>
    <name evidence="4" type="ORF">AFUS01_LOCUS8992</name>
</gene>
<dbReference type="Pfam" id="PF13359">
    <property type="entry name" value="DDE_Tnp_4"/>
    <property type="match status" value="1"/>
</dbReference>
<name>A0A8J2JGA4_9HEXA</name>
<dbReference type="EMBL" id="CAJVCH010063511">
    <property type="protein sequence ID" value="CAG7719680.1"/>
    <property type="molecule type" value="Genomic_DNA"/>
</dbReference>
<proteinExistence type="predicted"/>
<sequence>MATCDARYCFTTISIGSAGSESDGGIFSRSRLGKQLRDHSLPLPAPKYMDGTPLMLPYVFVGDEAFPLMTNLMRPFPGSSLDSEKRIFNYRLTSAFGQFLRATWICRL</sequence>
<comment type="caution">
    <text evidence="4">The sequence shown here is derived from an EMBL/GenBank/DDBJ whole genome shotgun (WGS) entry which is preliminary data.</text>
</comment>
<keyword evidence="5" id="KW-1185">Reference proteome</keyword>
<dbReference type="Proteomes" id="UP000708208">
    <property type="component" value="Unassembled WGS sequence"/>
</dbReference>
<dbReference type="GO" id="GO:0046872">
    <property type="term" value="F:metal ion binding"/>
    <property type="evidence" value="ECO:0007669"/>
    <property type="project" value="UniProtKB-KW"/>
</dbReference>
<protein>
    <recommendedName>
        <fullName evidence="3">DDE Tnp4 domain-containing protein</fullName>
    </recommendedName>
</protein>
<keyword evidence="2" id="KW-0479">Metal-binding</keyword>
<evidence type="ECO:0000259" key="3">
    <source>
        <dbReference type="Pfam" id="PF13359"/>
    </source>
</evidence>
<dbReference type="AlphaFoldDB" id="A0A8J2JGA4"/>
<organism evidence="4 5">
    <name type="scientific">Allacma fusca</name>
    <dbReference type="NCBI Taxonomy" id="39272"/>
    <lineage>
        <taxon>Eukaryota</taxon>
        <taxon>Metazoa</taxon>
        <taxon>Ecdysozoa</taxon>
        <taxon>Arthropoda</taxon>
        <taxon>Hexapoda</taxon>
        <taxon>Collembola</taxon>
        <taxon>Symphypleona</taxon>
        <taxon>Sminthuridae</taxon>
        <taxon>Allacma</taxon>
    </lineage>
</organism>